<accession>A0A2J7ZVA2</accession>
<feature type="compositionally biased region" description="Polar residues" evidence="1">
    <location>
        <begin position="603"/>
        <end position="622"/>
    </location>
</feature>
<name>A0A2J7ZVA2_9CHLO</name>
<feature type="compositionally biased region" description="Low complexity" evidence="1">
    <location>
        <begin position="517"/>
        <end position="554"/>
    </location>
</feature>
<organism evidence="2 3">
    <name type="scientific">Tetrabaena socialis</name>
    <dbReference type="NCBI Taxonomy" id="47790"/>
    <lineage>
        <taxon>Eukaryota</taxon>
        <taxon>Viridiplantae</taxon>
        <taxon>Chlorophyta</taxon>
        <taxon>core chlorophytes</taxon>
        <taxon>Chlorophyceae</taxon>
        <taxon>CS clade</taxon>
        <taxon>Chlamydomonadales</taxon>
        <taxon>Tetrabaenaceae</taxon>
        <taxon>Tetrabaena</taxon>
    </lineage>
</organism>
<dbReference type="Proteomes" id="UP000236333">
    <property type="component" value="Unassembled WGS sequence"/>
</dbReference>
<protein>
    <submittedName>
        <fullName evidence="2">Uncharacterized protein</fullName>
    </submittedName>
</protein>
<feature type="compositionally biased region" description="Polar residues" evidence="1">
    <location>
        <begin position="35"/>
        <end position="72"/>
    </location>
</feature>
<evidence type="ECO:0000313" key="3">
    <source>
        <dbReference type="Proteomes" id="UP000236333"/>
    </source>
</evidence>
<evidence type="ECO:0000313" key="2">
    <source>
        <dbReference type="EMBL" id="PNH04203.1"/>
    </source>
</evidence>
<proteinExistence type="predicted"/>
<evidence type="ECO:0000256" key="1">
    <source>
        <dbReference type="SAM" id="MobiDB-lite"/>
    </source>
</evidence>
<feature type="compositionally biased region" description="Basic residues" evidence="1">
    <location>
        <begin position="9"/>
        <end position="21"/>
    </location>
</feature>
<feature type="compositionally biased region" description="Gly residues" evidence="1">
    <location>
        <begin position="309"/>
        <end position="335"/>
    </location>
</feature>
<feature type="region of interest" description="Disordered" evidence="1">
    <location>
        <begin position="1"/>
        <end position="155"/>
    </location>
</feature>
<feature type="compositionally biased region" description="Low complexity" evidence="1">
    <location>
        <begin position="106"/>
        <end position="117"/>
    </location>
</feature>
<dbReference type="AlphaFoldDB" id="A0A2J7ZVA2"/>
<comment type="caution">
    <text evidence="2">The sequence shown here is derived from an EMBL/GenBank/DDBJ whole genome shotgun (WGS) entry which is preliminary data.</text>
</comment>
<feature type="compositionally biased region" description="Low complexity" evidence="1">
    <location>
        <begin position="358"/>
        <end position="372"/>
    </location>
</feature>
<reference evidence="2 3" key="1">
    <citation type="journal article" date="2017" name="Mol. Biol. Evol.">
        <title>The 4-celled Tetrabaena socialis nuclear genome reveals the essential components for genetic control of cell number at the origin of multicellularity in the volvocine lineage.</title>
        <authorList>
            <person name="Featherston J."/>
            <person name="Arakaki Y."/>
            <person name="Hanschen E.R."/>
            <person name="Ferris P.J."/>
            <person name="Michod R.E."/>
            <person name="Olson B.J.S.C."/>
            <person name="Nozaki H."/>
            <person name="Durand P.M."/>
        </authorList>
    </citation>
    <scope>NUCLEOTIDE SEQUENCE [LARGE SCALE GENOMIC DNA]</scope>
    <source>
        <strain evidence="2 3">NIES-571</strain>
    </source>
</reference>
<keyword evidence="3" id="KW-1185">Reference proteome</keyword>
<dbReference type="EMBL" id="PGGS01000413">
    <property type="protein sequence ID" value="PNH04203.1"/>
    <property type="molecule type" value="Genomic_DNA"/>
</dbReference>
<feature type="region of interest" description="Disordered" evidence="1">
    <location>
        <begin position="297"/>
        <end position="450"/>
    </location>
</feature>
<sequence>MPATWTTKRAGKAGTRKRRLQQRQPDSAMGWRSTEVATSATPRRVGSSCSTVTEPKKSAASTRPPQQLSDVTTARPKVCAHASCRSVTRRSGDAAAPRPPPPPPASASLPLLPSPRQAKPKPKPKQQAGASTHLLQGGAFARMGPLGRSEGMDFKPTVPAEAEAGAEAGPGSGQSASAESCAASVSWDRTCSVPLAGRLRPATARSVPLCAASVRGSVGSVRPAASKLNATLLMAASSASGHRGGAAGGPDAAAAMLAAGTASTCALGRGRTRHQGWGAAEIPAVQRFEGRRHLRVRIHGDPRLTGAAGARGGGGGSSGGGGGRGGGGQTRGGDGPVLRRARKEGGSLVPAPAPAAPCPLDDVPAADPEAAGAAGGSLPRPEPDAPPAAPGGGGATDSSSARLSKRSPTTPDPAVRIHTTSSGGSSASRAEDGGRKHMRRTPYRGVSATSTAVHISSGASAPGSTTCSVSTCSTPMCAATTTTPRAPPAAAAAVLFSGATPLLQTPCRRFGSRPARRGGSSSGRQATSASVSRRPGAAGSAAAAAPGCAEGSWASRRKSAQRSSAVKASTASGLRGPKSCSDPGTVSMCSTRSSRWNSCCTSSVPSDGSHSCRQSPQLTSSWRGRGASCRSPAGGKSSSTRFTKQPVMAVCTAVAGCSCATMSPLLADIVVANTVLEPVVVDMACPNSLTSTW</sequence>
<feature type="region of interest" description="Disordered" evidence="1">
    <location>
        <begin position="505"/>
        <end position="584"/>
    </location>
</feature>
<feature type="compositionally biased region" description="Polar residues" evidence="1">
    <location>
        <begin position="396"/>
        <end position="409"/>
    </location>
</feature>
<gene>
    <name evidence="2" type="ORF">TSOC_009665</name>
</gene>
<feature type="region of interest" description="Disordered" evidence="1">
    <location>
        <begin position="603"/>
        <end position="640"/>
    </location>
</feature>